<keyword evidence="2" id="KW-1185">Reference proteome</keyword>
<accession>A0A843VT03</accession>
<gene>
    <name evidence="1" type="ORF">Taro_029350</name>
</gene>
<name>A0A843VT03_COLES</name>
<evidence type="ECO:0000313" key="1">
    <source>
        <dbReference type="EMBL" id="MQL96660.1"/>
    </source>
</evidence>
<evidence type="ECO:0000313" key="2">
    <source>
        <dbReference type="Proteomes" id="UP000652761"/>
    </source>
</evidence>
<sequence>MGANKCPPPGDGASEDRAEQRPQLLGDGCLYPWRPQMWEIFHKLRLDYDICPVVAALLRWILIFSETSDAVLTPRTEARLRDLKCGRRSTKRGWTTAQRPDFEIMRVWKPDFETVRTYKSNLKHVGTKVRFENMKALRSRLKKHDLEF</sequence>
<dbReference type="EMBL" id="NMUH01001944">
    <property type="protein sequence ID" value="MQL96660.1"/>
    <property type="molecule type" value="Genomic_DNA"/>
</dbReference>
<reference evidence="1" key="1">
    <citation type="submission" date="2017-07" db="EMBL/GenBank/DDBJ databases">
        <title>Taro Niue Genome Assembly and Annotation.</title>
        <authorList>
            <person name="Atibalentja N."/>
            <person name="Keating K."/>
            <person name="Fields C.J."/>
        </authorList>
    </citation>
    <scope>NUCLEOTIDE SEQUENCE</scope>
    <source>
        <strain evidence="1">Niue_2</strain>
        <tissue evidence="1">Leaf</tissue>
    </source>
</reference>
<proteinExistence type="predicted"/>
<comment type="caution">
    <text evidence="1">The sequence shown here is derived from an EMBL/GenBank/DDBJ whole genome shotgun (WGS) entry which is preliminary data.</text>
</comment>
<protein>
    <submittedName>
        <fullName evidence="1">Uncharacterized protein</fullName>
    </submittedName>
</protein>
<dbReference type="Proteomes" id="UP000652761">
    <property type="component" value="Unassembled WGS sequence"/>
</dbReference>
<organism evidence="1 2">
    <name type="scientific">Colocasia esculenta</name>
    <name type="common">Wild taro</name>
    <name type="synonym">Arum esculentum</name>
    <dbReference type="NCBI Taxonomy" id="4460"/>
    <lineage>
        <taxon>Eukaryota</taxon>
        <taxon>Viridiplantae</taxon>
        <taxon>Streptophyta</taxon>
        <taxon>Embryophyta</taxon>
        <taxon>Tracheophyta</taxon>
        <taxon>Spermatophyta</taxon>
        <taxon>Magnoliopsida</taxon>
        <taxon>Liliopsida</taxon>
        <taxon>Araceae</taxon>
        <taxon>Aroideae</taxon>
        <taxon>Colocasieae</taxon>
        <taxon>Colocasia</taxon>
    </lineage>
</organism>
<dbReference type="AlphaFoldDB" id="A0A843VT03"/>